<evidence type="ECO:0000256" key="1">
    <source>
        <dbReference type="ARBA" id="ARBA00022679"/>
    </source>
</evidence>
<keyword evidence="2 5" id="KW-0547">Nucleotide-binding</keyword>
<dbReference type="InterPro" id="IPR000719">
    <property type="entry name" value="Prot_kinase_dom"/>
</dbReference>
<keyword evidence="8" id="KW-1185">Reference proteome</keyword>
<dbReference type="GO" id="GO:0005524">
    <property type="term" value="F:ATP binding"/>
    <property type="evidence" value="ECO:0007669"/>
    <property type="project" value="UniProtKB-UniRule"/>
</dbReference>
<reference evidence="7" key="1">
    <citation type="journal article" date="2023" name="PLoS Negl. Trop. Dis.">
        <title>A genome sequence for Biomphalaria pfeifferi, the major vector snail for the human-infecting parasite Schistosoma mansoni.</title>
        <authorList>
            <person name="Bu L."/>
            <person name="Lu L."/>
            <person name="Laidemitt M.R."/>
            <person name="Zhang S.M."/>
            <person name="Mutuku M."/>
            <person name="Mkoji G."/>
            <person name="Steinauer M."/>
            <person name="Loker E.S."/>
        </authorList>
    </citation>
    <scope>NUCLEOTIDE SEQUENCE</scope>
    <source>
        <strain evidence="7">KasaAsao</strain>
    </source>
</reference>
<evidence type="ECO:0000256" key="4">
    <source>
        <dbReference type="ARBA" id="ARBA00022840"/>
    </source>
</evidence>
<evidence type="ECO:0000256" key="5">
    <source>
        <dbReference type="PROSITE-ProRule" id="PRU10141"/>
    </source>
</evidence>
<evidence type="ECO:0000313" key="8">
    <source>
        <dbReference type="Proteomes" id="UP001233172"/>
    </source>
</evidence>
<evidence type="ECO:0000256" key="2">
    <source>
        <dbReference type="ARBA" id="ARBA00022741"/>
    </source>
</evidence>
<keyword evidence="3 7" id="KW-0418">Kinase</keyword>
<dbReference type="InterPro" id="IPR050538">
    <property type="entry name" value="MAP_kinase_kinase_kinase"/>
</dbReference>
<protein>
    <submittedName>
        <fullName evidence="7">Mitogen-activated protein kinase kinase kinase 2</fullName>
    </submittedName>
</protein>
<dbReference type="PROSITE" id="PS00107">
    <property type="entry name" value="PROTEIN_KINASE_ATP"/>
    <property type="match status" value="1"/>
</dbReference>
<dbReference type="PANTHER" id="PTHR48016">
    <property type="entry name" value="MAP KINASE KINASE KINASE SSK2-RELATED-RELATED"/>
    <property type="match status" value="1"/>
</dbReference>
<keyword evidence="1" id="KW-0808">Transferase</keyword>
<proteinExistence type="predicted"/>
<dbReference type="SMART" id="SM00220">
    <property type="entry name" value="S_TKc"/>
    <property type="match status" value="1"/>
</dbReference>
<evidence type="ECO:0000259" key="6">
    <source>
        <dbReference type="PROSITE" id="PS50011"/>
    </source>
</evidence>
<dbReference type="Pfam" id="PF00069">
    <property type="entry name" value="Pkinase"/>
    <property type="match status" value="1"/>
</dbReference>
<dbReference type="EMBL" id="JASAOG010000006">
    <property type="protein sequence ID" value="KAK0067919.1"/>
    <property type="molecule type" value="Genomic_DNA"/>
</dbReference>
<dbReference type="SUPFAM" id="SSF56112">
    <property type="entry name" value="Protein kinase-like (PK-like)"/>
    <property type="match status" value="1"/>
</dbReference>
<dbReference type="InterPro" id="IPR011009">
    <property type="entry name" value="Kinase-like_dom_sf"/>
</dbReference>
<feature type="domain" description="Protein kinase" evidence="6">
    <location>
        <begin position="17"/>
        <end position="293"/>
    </location>
</feature>
<dbReference type="PROSITE" id="PS00108">
    <property type="entry name" value="PROTEIN_KINASE_ST"/>
    <property type="match status" value="1"/>
</dbReference>
<dbReference type="InterPro" id="IPR017441">
    <property type="entry name" value="Protein_kinase_ATP_BS"/>
</dbReference>
<organism evidence="7 8">
    <name type="scientific">Biomphalaria pfeifferi</name>
    <name type="common">Bloodfluke planorb</name>
    <name type="synonym">Freshwater snail</name>
    <dbReference type="NCBI Taxonomy" id="112525"/>
    <lineage>
        <taxon>Eukaryota</taxon>
        <taxon>Metazoa</taxon>
        <taxon>Spiralia</taxon>
        <taxon>Lophotrochozoa</taxon>
        <taxon>Mollusca</taxon>
        <taxon>Gastropoda</taxon>
        <taxon>Heterobranchia</taxon>
        <taxon>Euthyneura</taxon>
        <taxon>Panpulmonata</taxon>
        <taxon>Hygrophila</taxon>
        <taxon>Lymnaeoidea</taxon>
        <taxon>Planorbidae</taxon>
        <taxon>Biomphalaria</taxon>
    </lineage>
</organism>
<gene>
    <name evidence="7" type="ORF">Bpfe_002760</name>
</gene>
<evidence type="ECO:0000256" key="3">
    <source>
        <dbReference type="ARBA" id="ARBA00022777"/>
    </source>
</evidence>
<dbReference type="Gene3D" id="1.10.510.10">
    <property type="entry name" value="Transferase(Phosphotransferase) domain 1"/>
    <property type="match status" value="1"/>
</dbReference>
<sequence length="777" mass="89997">MDDSKDNCFSDKLPKDWERGKLLGQGGFGKVYLMIDKTKPSDELYVVKDLPISPTARKKEKILREFRRETEILMILKEHERIVPFYGNTLTDTVASLFFGYMKLGSLCQYYINRGKLNELQCIAYAKQILEGLCYLHERRIIHRDIKGANILLENEEHLRLTDFGISKIVEKTTEGITLEVGTNRWIAPEVYDPHTKTKDYNFKADIWSVGCTIVEMITGRVPYAEIAEVQAVIFEVGSGKPPTWPNTISEELRDILEDMFKYNPIERYSAEQLLIKLNNISDLTYADTKNWLKRIKLYIRAAKRKVLGTIEKILQIKAEARIEAAGHINENKFVYRVLSLVISLLATGWTSHPWLAFCILEACFLKVLDNIDYGAHDAVAQCAYITRFTRARTYLVLQIRKHPFLYCMFASLISSFVSKLARHPYVIFSSLTTITLKVLYNIKYEVHEVKLKRLTHVAILKAQDIVFKGYLRGNLAVRLLSDVYIHNDYFEQVLEFKGDFFCTEHRNGFVSRKNFSQHYVDLFTGRRDNKNLFEFIQSVADLTVSINIHVYREERYKYVFCKPSFGLLGLERSTDIFGSGIVYRIDRRCQNIDVHFREFPARKNVCADIYIATAAHLVPDQLAYSNAECVFFFDSSSDGASPSCIHKVVEYNAKDNWCLLRLQTCNIQLIERLENAMEKFDALRVKIYNEYKGSRDDERLMFSVSHPYGSDKHISLGRWESLEVKNDIWSTFTYQAPMFPGSAGAYVHMLGYSGRVWHYPHLHRCNKQSGAGYHVQ</sequence>
<feature type="binding site" evidence="5">
    <location>
        <position position="48"/>
    </location>
    <ligand>
        <name>ATP</name>
        <dbReference type="ChEBI" id="CHEBI:30616"/>
    </ligand>
</feature>
<reference evidence="7" key="2">
    <citation type="submission" date="2023-04" db="EMBL/GenBank/DDBJ databases">
        <authorList>
            <person name="Bu L."/>
            <person name="Lu L."/>
            <person name="Laidemitt M.R."/>
            <person name="Zhang S.M."/>
            <person name="Mutuku M."/>
            <person name="Mkoji G."/>
            <person name="Steinauer M."/>
            <person name="Loker E.S."/>
        </authorList>
    </citation>
    <scope>NUCLEOTIDE SEQUENCE</scope>
    <source>
        <strain evidence="7">KasaAsao</strain>
        <tissue evidence="7">Whole Snail</tissue>
    </source>
</reference>
<dbReference type="PANTHER" id="PTHR48016:SF56">
    <property type="entry name" value="MAPKK KINASE"/>
    <property type="match status" value="1"/>
</dbReference>
<dbReference type="InterPro" id="IPR008271">
    <property type="entry name" value="Ser/Thr_kinase_AS"/>
</dbReference>
<dbReference type="PROSITE" id="PS50011">
    <property type="entry name" value="PROTEIN_KINASE_DOM"/>
    <property type="match status" value="1"/>
</dbReference>
<name>A0AAD8C7J6_BIOPF</name>
<dbReference type="Proteomes" id="UP001233172">
    <property type="component" value="Unassembled WGS sequence"/>
</dbReference>
<keyword evidence="4 5" id="KW-0067">ATP-binding</keyword>
<accession>A0AAD8C7J6</accession>
<dbReference type="AlphaFoldDB" id="A0AAD8C7J6"/>
<comment type="caution">
    <text evidence="7">The sequence shown here is derived from an EMBL/GenBank/DDBJ whole genome shotgun (WGS) entry which is preliminary data.</text>
</comment>
<dbReference type="GO" id="GO:0004672">
    <property type="term" value="F:protein kinase activity"/>
    <property type="evidence" value="ECO:0007669"/>
    <property type="project" value="InterPro"/>
</dbReference>
<evidence type="ECO:0000313" key="7">
    <source>
        <dbReference type="EMBL" id="KAK0067919.1"/>
    </source>
</evidence>